<proteinExistence type="inferred from homology"/>
<dbReference type="Gene3D" id="3.40.630.30">
    <property type="match status" value="1"/>
</dbReference>
<evidence type="ECO:0000259" key="4">
    <source>
        <dbReference type="Pfam" id="PF13302"/>
    </source>
</evidence>
<evidence type="ECO:0000256" key="2">
    <source>
        <dbReference type="ARBA" id="ARBA00023315"/>
    </source>
</evidence>
<name>A0ABR6XYV8_9FLAO</name>
<dbReference type="InterPro" id="IPR051531">
    <property type="entry name" value="N-acetyltransferase"/>
</dbReference>
<dbReference type="PANTHER" id="PTHR43792">
    <property type="entry name" value="GNAT FAMILY, PUTATIVE (AFU_ORTHOLOGUE AFUA_3G00765)-RELATED-RELATED"/>
    <property type="match status" value="1"/>
</dbReference>
<reference evidence="5 6" key="1">
    <citation type="submission" date="2020-08" db="EMBL/GenBank/DDBJ databases">
        <title>Winogradskyella ouciana sp. nov., isolated from the hadal seawater of the Mariana Trench.</title>
        <authorList>
            <person name="He X."/>
        </authorList>
    </citation>
    <scope>NUCLEOTIDE SEQUENCE [LARGE SCALE GENOMIC DNA]</scope>
    <source>
        <strain evidence="5 6">KCTC 22026</strain>
    </source>
</reference>
<feature type="domain" description="N-acetyltransferase" evidence="4">
    <location>
        <begin position="17"/>
        <end position="150"/>
    </location>
</feature>
<comment type="similarity">
    <text evidence="3">Belongs to the acetyltransferase family. RimJ subfamily.</text>
</comment>
<organism evidence="5 6">
    <name type="scientific">Winogradskyella echinorum</name>
    <dbReference type="NCBI Taxonomy" id="538189"/>
    <lineage>
        <taxon>Bacteria</taxon>
        <taxon>Pseudomonadati</taxon>
        <taxon>Bacteroidota</taxon>
        <taxon>Flavobacteriia</taxon>
        <taxon>Flavobacteriales</taxon>
        <taxon>Flavobacteriaceae</taxon>
        <taxon>Winogradskyella</taxon>
    </lineage>
</organism>
<dbReference type="RefSeq" id="WP_186844769.1">
    <property type="nucleotide sequence ID" value="NZ_JACOME010000001.1"/>
</dbReference>
<gene>
    <name evidence="5" type="ORF">H6H04_04705</name>
</gene>
<dbReference type="PANTHER" id="PTHR43792:SF8">
    <property type="entry name" value="[RIBOSOMAL PROTEIN US5]-ALANINE N-ACETYLTRANSFERASE"/>
    <property type="match status" value="1"/>
</dbReference>
<evidence type="ECO:0000313" key="6">
    <source>
        <dbReference type="Proteomes" id="UP000607435"/>
    </source>
</evidence>
<dbReference type="InterPro" id="IPR000182">
    <property type="entry name" value="GNAT_dom"/>
</dbReference>
<evidence type="ECO:0000256" key="3">
    <source>
        <dbReference type="ARBA" id="ARBA00038502"/>
    </source>
</evidence>
<comment type="caution">
    <text evidence="5">The sequence shown here is derived from an EMBL/GenBank/DDBJ whole genome shotgun (WGS) entry which is preliminary data.</text>
</comment>
<sequence length="178" mass="20533">MVAEFNGFEINPIHGGDAWKICDLCVANADRLKRYFPKTSEQNLNPTLSQLFVDKKVKQFENKEEFLFTLKHSETRELAALIYIKELDWAKKQGEFAYCIGYTFEGQGLTSKAINALSKYAFNYLGLETLQIISHKDNVGSIKVALNNNFEWQKTLLNEFTPVGEEPLDMELYELYKN</sequence>
<keyword evidence="1" id="KW-0808">Transferase</keyword>
<dbReference type="EMBL" id="JACOME010000001">
    <property type="protein sequence ID" value="MBC3845666.1"/>
    <property type="molecule type" value="Genomic_DNA"/>
</dbReference>
<accession>A0ABR6XYV8</accession>
<evidence type="ECO:0000256" key="1">
    <source>
        <dbReference type="ARBA" id="ARBA00022679"/>
    </source>
</evidence>
<dbReference type="SUPFAM" id="SSF55729">
    <property type="entry name" value="Acyl-CoA N-acyltransferases (Nat)"/>
    <property type="match status" value="1"/>
</dbReference>
<keyword evidence="6" id="KW-1185">Reference proteome</keyword>
<dbReference type="Proteomes" id="UP000607435">
    <property type="component" value="Unassembled WGS sequence"/>
</dbReference>
<protein>
    <submittedName>
        <fullName evidence="5">GNAT family N-acetyltransferase</fullName>
    </submittedName>
</protein>
<evidence type="ECO:0000313" key="5">
    <source>
        <dbReference type="EMBL" id="MBC3845666.1"/>
    </source>
</evidence>
<keyword evidence="2" id="KW-0012">Acyltransferase</keyword>
<dbReference type="Pfam" id="PF13302">
    <property type="entry name" value="Acetyltransf_3"/>
    <property type="match status" value="1"/>
</dbReference>
<dbReference type="InterPro" id="IPR016181">
    <property type="entry name" value="Acyl_CoA_acyltransferase"/>
</dbReference>